<name>A0A086JWP7_TOXGO</name>
<keyword evidence="2" id="KW-0472">Membrane</keyword>
<dbReference type="OrthoDB" id="333096at2759"/>
<gene>
    <name evidence="3" type="ORF">TGDOM2_244550</name>
</gene>
<protein>
    <submittedName>
        <fullName evidence="3">Putative transmembrane protein</fullName>
    </submittedName>
</protein>
<keyword evidence="2 3" id="KW-0812">Transmembrane</keyword>
<feature type="region of interest" description="Disordered" evidence="1">
    <location>
        <begin position="469"/>
        <end position="490"/>
    </location>
</feature>
<dbReference type="VEuPathDB" id="ToxoDB:TGDOM2_244550"/>
<accession>A0A086JWP7</accession>
<dbReference type="AlphaFoldDB" id="A0A086JWP7"/>
<feature type="transmembrane region" description="Helical" evidence="2">
    <location>
        <begin position="597"/>
        <end position="618"/>
    </location>
</feature>
<dbReference type="EMBL" id="AHZU02001080">
    <property type="protein sequence ID" value="KFG36565.1"/>
    <property type="molecule type" value="Genomic_DNA"/>
</dbReference>
<evidence type="ECO:0000256" key="2">
    <source>
        <dbReference type="SAM" id="Phobius"/>
    </source>
</evidence>
<dbReference type="Proteomes" id="UP000028837">
    <property type="component" value="Unassembled WGS sequence"/>
</dbReference>
<proteinExistence type="predicted"/>
<sequence length="631" mass="65694">MAKDKRGSCAKRVSSSAGPEASFGFAAVTLSSSLLSASLAATDTHPFGLVVTASPQNSSSGSSPALPVIMLPPASPLSSDAKSHPVKIDFFSFHNSLAASATASELLCRRLPRQAALALRHLPGGCSIPGLWLRVRESDLEEVSESFATQFSISALSAAFSSLAGPSTCPAFFLVLLLPVCASADAESRSRVSSGSPRCLVFAAKNAGSAAPATLPVTLVTSLSSSLSSLSLYVSVVPLCVEIAFSPTELLAEIPLRPENVAGLLAAELSLALEEWFDGPVLYVEEAGGGKAGETQPPRVISDKNAFSLPPSPCRLAYLLPLLPSRVPLRFALSSTSCSRLASLAAARDCQALHASAPSKDPSQVVAIDGTFVATALGSLTSPASSLSASPLSLVCSALCADLAVSFSRRLVQSLSDFAETSPREGGSPECRGRLGARTTQTVSPLAFTRRQFFWTDELNRVRMRTRLSEKESRAEGMAGSENENHEVPLLLSDANAPAADESEDEEDLEATRDTFAFLLGVPNPAPEGELHDGTFPGSLLSVAHGSDGVPGERGSGKESCRDDEFWTEVEATMGGNANRGRGKRAGAEGSESVKTIAVVAAVLGALVAFLAAALLFLPQVTTQQYGQEDL</sequence>
<reference evidence="3 4" key="1">
    <citation type="submission" date="2014-02" db="EMBL/GenBank/DDBJ databases">
        <authorList>
            <person name="Sibley D."/>
            <person name="Venepally P."/>
            <person name="Karamycheva S."/>
            <person name="Hadjithomas M."/>
            <person name="Khan A."/>
            <person name="Brunk B."/>
            <person name="Roos D."/>
            <person name="Caler E."/>
            <person name="Lorenzi H."/>
        </authorList>
    </citation>
    <scope>NUCLEOTIDE SEQUENCE [LARGE SCALE GENOMIC DNA]</scope>
    <source>
        <strain evidence="3 4">GAB2-2007-GAL-DOM2</strain>
    </source>
</reference>
<evidence type="ECO:0000313" key="4">
    <source>
        <dbReference type="Proteomes" id="UP000028837"/>
    </source>
</evidence>
<comment type="caution">
    <text evidence="3">The sequence shown here is derived from an EMBL/GenBank/DDBJ whole genome shotgun (WGS) entry which is preliminary data.</text>
</comment>
<keyword evidence="2" id="KW-1133">Transmembrane helix</keyword>
<evidence type="ECO:0000313" key="3">
    <source>
        <dbReference type="EMBL" id="KFG36565.1"/>
    </source>
</evidence>
<evidence type="ECO:0000256" key="1">
    <source>
        <dbReference type="SAM" id="MobiDB-lite"/>
    </source>
</evidence>
<feature type="region of interest" description="Disordered" evidence="1">
    <location>
        <begin position="527"/>
        <end position="562"/>
    </location>
</feature>
<organism evidence="3 4">
    <name type="scientific">Toxoplasma gondii GAB2-2007-GAL-DOM2</name>
    <dbReference type="NCBI Taxonomy" id="1130820"/>
    <lineage>
        <taxon>Eukaryota</taxon>
        <taxon>Sar</taxon>
        <taxon>Alveolata</taxon>
        <taxon>Apicomplexa</taxon>
        <taxon>Conoidasida</taxon>
        <taxon>Coccidia</taxon>
        <taxon>Eucoccidiorida</taxon>
        <taxon>Eimeriorina</taxon>
        <taxon>Sarcocystidae</taxon>
        <taxon>Toxoplasma</taxon>
    </lineage>
</organism>